<protein>
    <recommendedName>
        <fullName evidence="1">DNA-directed DNA polymerase</fullName>
        <ecNumber evidence="1">2.7.7.7</ecNumber>
    </recommendedName>
</protein>
<dbReference type="RefSeq" id="WP_029622750.1">
    <property type="nucleotide sequence ID" value="NZ_JAWXXV010000001.1"/>
</dbReference>
<dbReference type="SUPFAM" id="SSF48019">
    <property type="entry name" value="post-AAA+ oligomerization domain-like"/>
    <property type="match status" value="1"/>
</dbReference>
<keyword evidence="5" id="KW-0239">DNA-directed DNA polymerase</keyword>
<keyword evidence="9" id="KW-1185">Reference proteome</keyword>
<evidence type="ECO:0000256" key="7">
    <source>
        <dbReference type="ARBA" id="ARBA00049244"/>
    </source>
</evidence>
<evidence type="ECO:0000256" key="1">
    <source>
        <dbReference type="ARBA" id="ARBA00012417"/>
    </source>
</evidence>
<dbReference type="InterPro" id="IPR005790">
    <property type="entry name" value="DNA_polIII_delta"/>
</dbReference>
<evidence type="ECO:0000256" key="5">
    <source>
        <dbReference type="ARBA" id="ARBA00022932"/>
    </source>
</evidence>
<proteinExistence type="inferred from homology"/>
<dbReference type="PANTHER" id="PTHR34388:SF1">
    <property type="entry name" value="DNA POLYMERASE III SUBUNIT DELTA"/>
    <property type="match status" value="1"/>
</dbReference>
<evidence type="ECO:0000313" key="9">
    <source>
        <dbReference type="Proteomes" id="UP001279660"/>
    </source>
</evidence>
<comment type="catalytic activity">
    <reaction evidence="7">
        <text>DNA(n) + a 2'-deoxyribonucleoside 5'-triphosphate = DNA(n+1) + diphosphate</text>
        <dbReference type="Rhea" id="RHEA:22508"/>
        <dbReference type="Rhea" id="RHEA-COMP:17339"/>
        <dbReference type="Rhea" id="RHEA-COMP:17340"/>
        <dbReference type="ChEBI" id="CHEBI:33019"/>
        <dbReference type="ChEBI" id="CHEBI:61560"/>
        <dbReference type="ChEBI" id="CHEBI:173112"/>
        <dbReference type="EC" id="2.7.7.7"/>
    </reaction>
</comment>
<dbReference type="PANTHER" id="PTHR34388">
    <property type="entry name" value="DNA POLYMERASE III SUBUNIT DELTA"/>
    <property type="match status" value="1"/>
</dbReference>
<comment type="caution">
    <text evidence="8">The sequence shown here is derived from an EMBL/GenBank/DDBJ whole genome shotgun (WGS) entry which is preliminary data.</text>
</comment>
<evidence type="ECO:0000256" key="4">
    <source>
        <dbReference type="ARBA" id="ARBA00022705"/>
    </source>
</evidence>
<keyword evidence="2" id="KW-0808">Transferase</keyword>
<evidence type="ECO:0000313" key="8">
    <source>
        <dbReference type="EMBL" id="MDX5982894.1"/>
    </source>
</evidence>
<evidence type="ECO:0000256" key="2">
    <source>
        <dbReference type="ARBA" id="ARBA00022679"/>
    </source>
</evidence>
<organism evidence="8 9">
    <name type="scientific">Sphingomonas echinoides</name>
    <dbReference type="NCBI Taxonomy" id="59803"/>
    <lineage>
        <taxon>Bacteria</taxon>
        <taxon>Pseudomonadati</taxon>
        <taxon>Pseudomonadota</taxon>
        <taxon>Alphaproteobacteria</taxon>
        <taxon>Sphingomonadales</taxon>
        <taxon>Sphingomonadaceae</taxon>
        <taxon>Sphingomonas</taxon>
    </lineage>
</organism>
<dbReference type="EMBL" id="JAWXXV010000001">
    <property type="protein sequence ID" value="MDX5982894.1"/>
    <property type="molecule type" value="Genomic_DNA"/>
</dbReference>
<gene>
    <name evidence="8" type="ORF">SIL82_01360</name>
</gene>
<dbReference type="Gene3D" id="1.20.272.10">
    <property type="match status" value="1"/>
</dbReference>
<dbReference type="EC" id="2.7.7.7" evidence="1"/>
<dbReference type="InterPro" id="IPR008921">
    <property type="entry name" value="DNA_pol3_clamp-load_cplx_C"/>
</dbReference>
<evidence type="ECO:0000256" key="3">
    <source>
        <dbReference type="ARBA" id="ARBA00022695"/>
    </source>
</evidence>
<reference evidence="8 9" key="1">
    <citation type="submission" date="2023-11" db="EMBL/GenBank/DDBJ databases">
        <title>MicrobeMod: A computational toolkit for identifying prokaryotic methylation and restriction-modification with nanopore sequencing.</title>
        <authorList>
            <person name="Crits-Christoph A."/>
            <person name="Kang S.C."/>
            <person name="Lee H."/>
            <person name="Ostrov N."/>
        </authorList>
    </citation>
    <scope>NUCLEOTIDE SEQUENCE [LARGE SCALE GENOMIC DNA]</scope>
    <source>
        <strain evidence="8 9">ATCC 14820</strain>
    </source>
</reference>
<name>A0ABU4PG17_9SPHN</name>
<dbReference type="Proteomes" id="UP001279660">
    <property type="component" value="Unassembled WGS sequence"/>
</dbReference>
<keyword evidence="4" id="KW-0235">DNA replication</keyword>
<accession>A0ABU4PG17</accession>
<comment type="similarity">
    <text evidence="6">Belongs to the DNA polymerase HolA subunit family.</text>
</comment>
<keyword evidence="3" id="KW-0548">Nucleotidyltransferase</keyword>
<sequence>MKANLNQLTRAIDAVATNPDIRLYLLHGPDEAGARDVAARLGRIMGPDAERVDLEPGALKSNPGRLADEAASMSLFGTARYIRIAGAGEDCVEACTLLLSAERAGNPVVMIAPSVKGSSALVKLATASPRAMACVFYVPEAGEADKIAASIAREQGLRTTGGTAARIALAAGGDRAVMTRELEKIALYLDAAPERPREVDDATLDAIGADLGDSEISRAIDAAVDGGPDRLADELSRLGVAGVSPIPLLRQLVRRLMTLAELRAEIDGGASANAVMERVFFRERATTARALQIWSAPKISEAINRVRRAERATMATGNAGAVLADSAMVAVARMAARQRG</sequence>
<evidence type="ECO:0000256" key="6">
    <source>
        <dbReference type="ARBA" id="ARBA00034754"/>
    </source>
</evidence>